<evidence type="ECO:0000256" key="9">
    <source>
        <dbReference type="RuleBase" id="RU004006"/>
    </source>
</evidence>
<protein>
    <recommendedName>
        <fullName evidence="6 7">Large ribosomal subunit protein uL22</fullName>
    </recommendedName>
</protein>
<comment type="caution">
    <text evidence="12">The sequence shown here is derived from an EMBL/GenBank/DDBJ whole genome shotgun (WGS) entry which is preliminary data.</text>
</comment>
<dbReference type="PANTHER" id="PTHR13501:SF8">
    <property type="entry name" value="LARGE RIBOSOMAL SUBUNIT PROTEIN UL22M"/>
    <property type="match status" value="1"/>
</dbReference>
<evidence type="ECO:0000256" key="5">
    <source>
        <dbReference type="ARBA" id="ARBA00023274"/>
    </source>
</evidence>
<dbReference type="SUPFAM" id="SSF54843">
    <property type="entry name" value="Ribosomal protein L22"/>
    <property type="match status" value="1"/>
</dbReference>
<evidence type="ECO:0000256" key="10">
    <source>
        <dbReference type="RuleBase" id="RU004008"/>
    </source>
</evidence>
<name>A0A1G1Y4Y9_9BACT</name>
<accession>A0A1G1Y4Y9</accession>
<feature type="compositionally biased region" description="Basic residues" evidence="11">
    <location>
        <begin position="179"/>
        <end position="189"/>
    </location>
</feature>
<gene>
    <name evidence="7" type="primary">rplV</name>
    <name evidence="12" type="ORF">A2840_01720</name>
</gene>
<dbReference type="Pfam" id="PF00237">
    <property type="entry name" value="Ribosomal_L22"/>
    <property type="match status" value="1"/>
</dbReference>
<dbReference type="Gene3D" id="3.90.470.10">
    <property type="entry name" value="Ribosomal protein L22/L17"/>
    <property type="match status" value="1"/>
</dbReference>
<keyword evidence="4 7" id="KW-0689">Ribosomal protein</keyword>
<keyword evidence="2 7" id="KW-0699">rRNA-binding</keyword>
<evidence type="ECO:0000313" key="13">
    <source>
        <dbReference type="Proteomes" id="UP000178385"/>
    </source>
</evidence>
<evidence type="ECO:0000256" key="11">
    <source>
        <dbReference type="SAM" id="MobiDB-lite"/>
    </source>
</evidence>
<sequence>MQTARTTKTAKSVTSKVPAVSVRAAGRFIRVAPRKVRLVADSIRGKSVSAALELLLYINKGAADPLIKLVRSAAANAAHDYKIEKEDLVIKTITVNGGPTLKRFQPRAHGRSTPILKRTSHVNLELSVRPGAAVAAKAVSAKIAKTEEVKVLAPEAVKKEALATGGQDNNEEGKQQKGFLRKVFSRKTG</sequence>
<dbReference type="PROSITE" id="PS00464">
    <property type="entry name" value="RIBOSOMAL_L22"/>
    <property type="match status" value="1"/>
</dbReference>
<dbReference type="CDD" id="cd00336">
    <property type="entry name" value="Ribosomal_L22"/>
    <property type="match status" value="1"/>
</dbReference>
<dbReference type="GO" id="GO:0006412">
    <property type="term" value="P:translation"/>
    <property type="evidence" value="ECO:0007669"/>
    <property type="project" value="UniProtKB-UniRule"/>
</dbReference>
<comment type="function">
    <text evidence="7 10">This protein binds specifically to 23S rRNA; its binding is stimulated by other ribosomal proteins, e.g., L4, L17, and L20. It is important during the early stages of 50S assembly. It makes multiple contacts with different domains of the 23S rRNA in the assembled 50S subunit and ribosome.</text>
</comment>
<dbReference type="GO" id="GO:0003735">
    <property type="term" value="F:structural constituent of ribosome"/>
    <property type="evidence" value="ECO:0007669"/>
    <property type="project" value="InterPro"/>
</dbReference>
<comment type="similarity">
    <text evidence="1 7 8">Belongs to the universal ribosomal protein uL22 family.</text>
</comment>
<evidence type="ECO:0000256" key="7">
    <source>
        <dbReference type="HAMAP-Rule" id="MF_01331"/>
    </source>
</evidence>
<organism evidence="12 13">
    <name type="scientific">Candidatus Buchananbacteria bacterium RIFCSPHIGHO2_01_FULL_47_11b</name>
    <dbReference type="NCBI Taxonomy" id="1797537"/>
    <lineage>
        <taxon>Bacteria</taxon>
        <taxon>Candidatus Buchananiibacteriota</taxon>
    </lineage>
</organism>
<dbReference type="InterPro" id="IPR018260">
    <property type="entry name" value="Ribosomal_uL22_CS"/>
</dbReference>
<dbReference type="GO" id="GO:0022625">
    <property type="term" value="C:cytosolic large ribosomal subunit"/>
    <property type="evidence" value="ECO:0007669"/>
    <property type="project" value="TreeGrafter"/>
</dbReference>
<proteinExistence type="inferred from homology"/>
<evidence type="ECO:0000256" key="8">
    <source>
        <dbReference type="RuleBase" id="RU004005"/>
    </source>
</evidence>
<reference evidence="12 13" key="1">
    <citation type="journal article" date="2016" name="Nat. Commun.">
        <title>Thousands of microbial genomes shed light on interconnected biogeochemical processes in an aquifer system.</title>
        <authorList>
            <person name="Anantharaman K."/>
            <person name="Brown C.T."/>
            <person name="Hug L.A."/>
            <person name="Sharon I."/>
            <person name="Castelle C.J."/>
            <person name="Probst A.J."/>
            <person name="Thomas B.C."/>
            <person name="Singh A."/>
            <person name="Wilkins M.J."/>
            <person name="Karaoz U."/>
            <person name="Brodie E.L."/>
            <person name="Williams K.H."/>
            <person name="Hubbard S.S."/>
            <person name="Banfield J.F."/>
        </authorList>
    </citation>
    <scope>NUCLEOTIDE SEQUENCE [LARGE SCALE GENOMIC DNA]</scope>
</reference>
<evidence type="ECO:0000256" key="1">
    <source>
        <dbReference type="ARBA" id="ARBA00009451"/>
    </source>
</evidence>
<evidence type="ECO:0000256" key="2">
    <source>
        <dbReference type="ARBA" id="ARBA00022730"/>
    </source>
</evidence>
<keyword evidence="3 7" id="KW-0694">RNA-binding</keyword>
<dbReference type="GO" id="GO:0019843">
    <property type="term" value="F:rRNA binding"/>
    <property type="evidence" value="ECO:0007669"/>
    <property type="project" value="UniProtKB-UniRule"/>
</dbReference>
<dbReference type="PANTHER" id="PTHR13501">
    <property type="entry name" value="CHLOROPLAST 50S RIBOSOMAL PROTEIN L22-RELATED"/>
    <property type="match status" value="1"/>
</dbReference>
<comment type="subunit">
    <text evidence="7 9">Part of the 50S ribosomal subunit.</text>
</comment>
<dbReference type="HAMAP" id="MF_01331_B">
    <property type="entry name" value="Ribosomal_uL22_B"/>
    <property type="match status" value="1"/>
</dbReference>
<dbReference type="Proteomes" id="UP000178385">
    <property type="component" value="Unassembled WGS sequence"/>
</dbReference>
<dbReference type="InterPro" id="IPR001063">
    <property type="entry name" value="Ribosomal_uL22"/>
</dbReference>
<evidence type="ECO:0000313" key="12">
    <source>
        <dbReference type="EMBL" id="OGY46637.1"/>
    </source>
</evidence>
<feature type="region of interest" description="Disordered" evidence="11">
    <location>
        <begin position="160"/>
        <end position="189"/>
    </location>
</feature>
<keyword evidence="5 7" id="KW-0687">Ribonucleoprotein</keyword>
<dbReference type="AlphaFoldDB" id="A0A1G1Y4Y9"/>
<dbReference type="EMBL" id="MHIG01000030">
    <property type="protein sequence ID" value="OGY46637.1"/>
    <property type="molecule type" value="Genomic_DNA"/>
</dbReference>
<comment type="function">
    <text evidence="7">The globular domain of the protein is located near the polypeptide exit tunnel on the outside of the subunit, while an extended beta-hairpin is found that lines the wall of the exit tunnel in the center of the 70S ribosome.</text>
</comment>
<dbReference type="InterPro" id="IPR047867">
    <property type="entry name" value="Ribosomal_uL22_bac/org-type"/>
</dbReference>
<dbReference type="InterPro" id="IPR005727">
    <property type="entry name" value="Ribosomal_uL22_bac/chlpt-type"/>
</dbReference>
<dbReference type="NCBIfam" id="TIGR01044">
    <property type="entry name" value="rplV_bact"/>
    <property type="match status" value="1"/>
</dbReference>
<dbReference type="InterPro" id="IPR036394">
    <property type="entry name" value="Ribosomal_uL22_sf"/>
</dbReference>
<evidence type="ECO:0000256" key="3">
    <source>
        <dbReference type="ARBA" id="ARBA00022884"/>
    </source>
</evidence>
<evidence type="ECO:0000256" key="4">
    <source>
        <dbReference type="ARBA" id="ARBA00022980"/>
    </source>
</evidence>
<evidence type="ECO:0000256" key="6">
    <source>
        <dbReference type="ARBA" id="ARBA00035207"/>
    </source>
</evidence>